<proteinExistence type="predicted"/>
<keyword evidence="2" id="KW-1185">Reference proteome</keyword>
<name>A0ACB0J0T5_TRIPR</name>
<evidence type="ECO:0000313" key="1">
    <source>
        <dbReference type="EMBL" id="CAJ2637841.1"/>
    </source>
</evidence>
<dbReference type="Proteomes" id="UP001177021">
    <property type="component" value="Unassembled WGS sequence"/>
</dbReference>
<evidence type="ECO:0000313" key="2">
    <source>
        <dbReference type="Proteomes" id="UP001177021"/>
    </source>
</evidence>
<sequence>MAFVHESLHLLLFFLSLSACCLPSISTTYTTATLAPSTSKPNRLVSKLIHYNSIHHPHYNPNLTAEDQMILIVEQSIKRLAYLKAGIEGKIVLKIDHKPCYCDYRKRDLADRFTYNNTYADKSFS</sequence>
<organism evidence="1 2">
    <name type="scientific">Trifolium pratense</name>
    <name type="common">Red clover</name>
    <dbReference type="NCBI Taxonomy" id="57577"/>
    <lineage>
        <taxon>Eukaryota</taxon>
        <taxon>Viridiplantae</taxon>
        <taxon>Streptophyta</taxon>
        <taxon>Embryophyta</taxon>
        <taxon>Tracheophyta</taxon>
        <taxon>Spermatophyta</taxon>
        <taxon>Magnoliopsida</taxon>
        <taxon>eudicotyledons</taxon>
        <taxon>Gunneridae</taxon>
        <taxon>Pentapetalae</taxon>
        <taxon>rosids</taxon>
        <taxon>fabids</taxon>
        <taxon>Fabales</taxon>
        <taxon>Fabaceae</taxon>
        <taxon>Papilionoideae</taxon>
        <taxon>50 kb inversion clade</taxon>
        <taxon>NPAAA clade</taxon>
        <taxon>Hologalegina</taxon>
        <taxon>IRL clade</taxon>
        <taxon>Trifolieae</taxon>
        <taxon>Trifolium</taxon>
    </lineage>
</organism>
<comment type="caution">
    <text evidence="1">The sequence shown here is derived from an EMBL/GenBank/DDBJ whole genome shotgun (WGS) entry which is preliminary data.</text>
</comment>
<protein>
    <submittedName>
        <fullName evidence="1">Uncharacterized protein</fullName>
    </submittedName>
</protein>
<accession>A0ACB0J0T5</accession>
<dbReference type="EMBL" id="CASHSV030000013">
    <property type="protein sequence ID" value="CAJ2637841.1"/>
    <property type="molecule type" value="Genomic_DNA"/>
</dbReference>
<gene>
    <name evidence="1" type="ORF">MILVUS5_LOCUS8144</name>
</gene>
<reference evidence="1" key="1">
    <citation type="submission" date="2023-10" db="EMBL/GenBank/DDBJ databases">
        <authorList>
            <person name="Rodriguez Cubillos JULIANA M."/>
            <person name="De Vega J."/>
        </authorList>
    </citation>
    <scope>NUCLEOTIDE SEQUENCE</scope>
</reference>